<evidence type="ECO:0000313" key="2">
    <source>
        <dbReference type="Proteomes" id="UP000472269"/>
    </source>
</evidence>
<reference evidence="1" key="1">
    <citation type="submission" date="2025-08" db="UniProtKB">
        <authorList>
            <consortium name="Ensembl"/>
        </authorList>
    </citation>
    <scope>IDENTIFICATION</scope>
</reference>
<evidence type="ECO:0000313" key="1">
    <source>
        <dbReference type="Ensembl" id="ENSACUP00000008264.1"/>
    </source>
</evidence>
<dbReference type="AlphaFoldDB" id="A0A663M8R1"/>
<protein>
    <submittedName>
        <fullName evidence="1">Uncharacterized protein</fullName>
    </submittedName>
</protein>
<name>A0A663M8R1_ATHCN</name>
<organism evidence="1 2">
    <name type="scientific">Athene cunicularia</name>
    <name type="common">Burrowing owl</name>
    <name type="synonym">Speotyto cunicularia</name>
    <dbReference type="NCBI Taxonomy" id="194338"/>
    <lineage>
        <taxon>Eukaryota</taxon>
        <taxon>Metazoa</taxon>
        <taxon>Chordata</taxon>
        <taxon>Craniata</taxon>
        <taxon>Vertebrata</taxon>
        <taxon>Euteleostomi</taxon>
        <taxon>Archelosauria</taxon>
        <taxon>Archosauria</taxon>
        <taxon>Dinosauria</taxon>
        <taxon>Saurischia</taxon>
        <taxon>Theropoda</taxon>
        <taxon>Coelurosauria</taxon>
        <taxon>Aves</taxon>
        <taxon>Neognathae</taxon>
        <taxon>Neoaves</taxon>
        <taxon>Telluraves</taxon>
        <taxon>Strigiformes</taxon>
        <taxon>Strigidae</taxon>
        <taxon>Athene</taxon>
    </lineage>
</organism>
<accession>A0A663M8R1</accession>
<sequence>MKAANPSCKIHPRSALPLPSPQLFFFSKNVSGTSKENTCEKSITSQIGSWHWIGLREA</sequence>
<dbReference type="Proteomes" id="UP000472269">
    <property type="component" value="Unplaced"/>
</dbReference>
<dbReference type="Ensembl" id="ENSACUT00000008826.1">
    <property type="protein sequence ID" value="ENSACUP00000008264.1"/>
    <property type="gene ID" value="ENSACUG00000005615.1"/>
</dbReference>
<reference evidence="1" key="2">
    <citation type="submission" date="2025-09" db="UniProtKB">
        <authorList>
            <consortium name="Ensembl"/>
        </authorList>
    </citation>
    <scope>IDENTIFICATION</scope>
</reference>
<proteinExistence type="predicted"/>
<keyword evidence="2" id="KW-1185">Reference proteome</keyword>